<proteinExistence type="predicted"/>
<dbReference type="AlphaFoldDB" id="A0A496PJ29"/>
<gene>
    <name evidence="1" type="ORF">DWQ67_08030</name>
</gene>
<accession>A0A496PJ29</accession>
<dbReference type="RefSeq" id="WP_121485073.1">
    <property type="nucleotide sequence ID" value="NZ_QQXL01000004.1"/>
</dbReference>
<reference evidence="1 2" key="1">
    <citation type="submission" date="2018-07" db="EMBL/GenBank/DDBJ databases">
        <title>Arthrobacter sp. nov., isolated from raw cow's milk with high bacterial count.</title>
        <authorList>
            <person name="Hahne J."/>
            <person name="Isele D."/>
            <person name="Lipski A."/>
        </authorList>
    </citation>
    <scope>NUCLEOTIDE SEQUENCE [LARGE SCALE GENOMIC DNA]</scope>
    <source>
        <strain evidence="1 2">JZ R-183</strain>
    </source>
</reference>
<keyword evidence="2" id="KW-1185">Reference proteome</keyword>
<protein>
    <submittedName>
        <fullName evidence="1">Uncharacterized protein</fullName>
    </submittedName>
</protein>
<comment type="caution">
    <text evidence="1">The sequence shown here is derived from an EMBL/GenBank/DDBJ whole genome shotgun (WGS) entry which is preliminary data.</text>
</comment>
<dbReference type="EMBL" id="QQXL01000004">
    <property type="protein sequence ID" value="RKW70420.1"/>
    <property type="molecule type" value="Genomic_DNA"/>
</dbReference>
<dbReference type="Proteomes" id="UP000273119">
    <property type="component" value="Unassembled WGS sequence"/>
</dbReference>
<sequence length="309" mass="33242">MPFHESVAGHLRATAENAPQPLADDLEAAAAKLDGFFRAPGTRKEADRIVAVLTPEVLTAIGEAFVTMRSDEIAHPEEHFGSEYVTTGYALAALINGAAIPELAAAADVQLAKVLALIPSMTPQQVDQIELLSSKYRKEEAAVALRAAVSERLAREPETQAEQWDKELGLGMPAGTWEMYIRVPVVMDQGRLDAAIVIEIESYPGMGAGFSLRMGAANYNALGGGIQVIPQLGLALGEYERFFPNSQRSLKGSVSLAEVINDIPGVLAQVEAAHPELHYDREAIEFTGSPGRINTPTRKKKIISWLSGT</sequence>
<evidence type="ECO:0000313" key="1">
    <source>
        <dbReference type="EMBL" id="RKW70420.1"/>
    </source>
</evidence>
<evidence type="ECO:0000313" key="2">
    <source>
        <dbReference type="Proteomes" id="UP000273119"/>
    </source>
</evidence>
<organism evidence="1 2">
    <name type="scientific">Galactobacter caseinivorans</name>
    <dbReference type="NCBI Taxonomy" id="2676123"/>
    <lineage>
        <taxon>Bacteria</taxon>
        <taxon>Bacillati</taxon>
        <taxon>Actinomycetota</taxon>
        <taxon>Actinomycetes</taxon>
        <taxon>Micrococcales</taxon>
        <taxon>Micrococcaceae</taxon>
        <taxon>Galactobacter</taxon>
    </lineage>
</organism>
<name>A0A496PJ29_9MICC</name>